<sequence>MTSSSTPPVPPPSDLRAALEARTRRRRTALITGGAIAGAALLVGGVVGALLLTGGDPAGATGGAGGTTDGAERLSLTIAGSGESELQDAVALVAAEKGLDVEWVNFENDWVLPNSSLVAGEVDANAFQHITFLSAFNTANDADLTPVFSTTISQWGVFSSSIDDLDGLQTGDRIVIPDDASNGGRALFLLEDAGLIELADDAGSYPTVDDVTANDLALEFVPVQAVTIPQQLDDPAIAAIVVGTSYFDPSQGIDSDDALFLDDALAESSLPYVNVIAARAGDVDDPAFGILQEVYQDERVAAGLEADSFGTTQLVEVPVDALRERLAELEQLARGIE</sequence>
<keyword evidence="9" id="KW-1185">Reference proteome</keyword>
<comment type="subcellular location">
    <subcellularLocation>
        <location evidence="1">Membrane</location>
        <topology evidence="1">Lipid-anchor</topology>
    </subcellularLocation>
</comment>
<keyword evidence="7" id="KW-0812">Transmembrane</keyword>
<evidence type="ECO:0000256" key="6">
    <source>
        <dbReference type="ARBA" id="ARBA00023288"/>
    </source>
</evidence>
<reference evidence="8" key="1">
    <citation type="submission" date="2022-11" db="EMBL/GenBank/DDBJ databases">
        <title>Description of Microcella daejonensis nov. sp, isolated from riverside soil.</title>
        <authorList>
            <person name="Molina K.M."/>
            <person name="Kim S.B."/>
        </authorList>
    </citation>
    <scope>NUCLEOTIDE SEQUENCE</scope>
    <source>
        <strain evidence="8">MMS21-STM12</strain>
    </source>
</reference>
<organism evidence="8 9">
    <name type="scientific">Microcella daejeonensis</name>
    <dbReference type="NCBI Taxonomy" id="2994971"/>
    <lineage>
        <taxon>Bacteria</taxon>
        <taxon>Bacillati</taxon>
        <taxon>Actinomycetota</taxon>
        <taxon>Actinomycetes</taxon>
        <taxon>Micrococcales</taxon>
        <taxon>Microbacteriaceae</taxon>
        <taxon>Microcella</taxon>
    </lineage>
</organism>
<evidence type="ECO:0000313" key="9">
    <source>
        <dbReference type="Proteomes" id="UP001164706"/>
    </source>
</evidence>
<evidence type="ECO:0000256" key="7">
    <source>
        <dbReference type="SAM" id="Phobius"/>
    </source>
</evidence>
<dbReference type="RefSeq" id="WP_267780133.1">
    <property type="nucleotide sequence ID" value="NZ_CP113089.1"/>
</dbReference>
<gene>
    <name evidence="8" type="ORF">OVN18_07740</name>
</gene>
<keyword evidence="6" id="KW-0449">Lipoprotein</keyword>
<proteinExistence type="inferred from homology"/>
<evidence type="ECO:0000256" key="3">
    <source>
        <dbReference type="ARBA" id="ARBA00022729"/>
    </source>
</evidence>
<dbReference type="Gene3D" id="3.40.190.10">
    <property type="entry name" value="Periplasmic binding protein-like II"/>
    <property type="match status" value="2"/>
</dbReference>
<protein>
    <submittedName>
        <fullName evidence="8">MetQ/NlpA family ABC transporter substrate-binding protein</fullName>
    </submittedName>
</protein>
<dbReference type="KEGG" id="mdb:OVN18_07740"/>
<feature type="transmembrane region" description="Helical" evidence="7">
    <location>
        <begin position="29"/>
        <end position="52"/>
    </location>
</feature>
<dbReference type="GO" id="GO:0016020">
    <property type="term" value="C:membrane"/>
    <property type="evidence" value="ECO:0007669"/>
    <property type="project" value="UniProtKB-SubCell"/>
</dbReference>
<keyword evidence="7" id="KW-1133">Transmembrane helix</keyword>
<evidence type="ECO:0000256" key="4">
    <source>
        <dbReference type="ARBA" id="ARBA00023136"/>
    </source>
</evidence>
<dbReference type="PANTHER" id="PTHR30429:SF3">
    <property type="entry name" value="LIPOPROTEIN"/>
    <property type="match status" value="1"/>
</dbReference>
<dbReference type="AlphaFoldDB" id="A0A9E8SAA6"/>
<dbReference type="EMBL" id="CP113089">
    <property type="protein sequence ID" value="WAB80467.1"/>
    <property type="molecule type" value="Genomic_DNA"/>
</dbReference>
<keyword evidence="5" id="KW-0564">Palmitate</keyword>
<keyword evidence="3" id="KW-0732">Signal</keyword>
<comment type="similarity">
    <text evidence="2">Belongs to the NlpA lipoprotein family.</text>
</comment>
<dbReference type="PANTHER" id="PTHR30429">
    <property type="entry name" value="D-METHIONINE-BINDING LIPOPROTEIN METQ"/>
    <property type="match status" value="1"/>
</dbReference>
<name>A0A9E8SAA6_9MICO</name>
<dbReference type="InterPro" id="IPR004872">
    <property type="entry name" value="Lipoprotein_NlpA"/>
</dbReference>
<dbReference type="Proteomes" id="UP001164706">
    <property type="component" value="Chromosome"/>
</dbReference>
<accession>A0A9E8SAA6</accession>
<keyword evidence="4 7" id="KW-0472">Membrane</keyword>
<dbReference type="Pfam" id="PF03180">
    <property type="entry name" value="Lipoprotein_9"/>
    <property type="match status" value="1"/>
</dbReference>
<evidence type="ECO:0000256" key="5">
    <source>
        <dbReference type="ARBA" id="ARBA00023139"/>
    </source>
</evidence>
<evidence type="ECO:0000313" key="8">
    <source>
        <dbReference type="EMBL" id="WAB80467.1"/>
    </source>
</evidence>
<evidence type="ECO:0000256" key="1">
    <source>
        <dbReference type="ARBA" id="ARBA00004635"/>
    </source>
</evidence>
<evidence type="ECO:0000256" key="2">
    <source>
        <dbReference type="ARBA" id="ARBA00008973"/>
    </source>
</evidence>
<dbReference type="SUPFAM" id="SSF53850">
    <property type="entry name" value="Periplasmic binding protein-like II"/>
    <property type="match status" value="1"/>
</dbReference>